<organism evidence="4 5">
    <name type="scientific">Dacryopinax primogenitus (strain DJM 731)</name>
    <name type="common">Brown rot fungus</name>
    <dbReference type="NCBI Taxonomy" id="1858805"/>
    <lineage>
        <taxon>Eukaryota</taxon>
        <taxon>Fungi</taxon>
        <taxon>Dikarya</taxon>
        <taxon>Basidiomycota</taxon>
        <taxon>Agaricomycotina</taxon>
        <taxon>Dacrymycetes</taxon>
        <taxon>Dacrymycetales</taxon>
        <taxon>Dacrymycetaceae</taxon>
        <taxon>Dacryopinax</taxon>
    </lineage>
</organism>
<dbReference type="SUPFAM" id="SSF54373">
    <property type="entry name" value="FAD-linked reductases, C-terminal domain"/>
    <property type="match status" value="1"/>
</dbReference>
<evidence type="ECO:0000313" key="5">
    <source>
        <dbReference type="Proteomes" id="UP000030653"/>
    </source>
</evidence>
<proteinExistence type="inferred from homology"/>
<keyword evidence="2" id="KW-0560">Oxidoreductase</keyword>
<accession>M5FR06</accession>
<evidence type="ECO:0000256" key="1">
    <source>
        <dbReference type="ARBA" id="ARBA00005995"/>
    </source>
</evidence>
<dbReference type="GO" id="GO:0003682">
    <property type="term" value="F:chromatin binding"/>
    <property type="evidence" value="ECO:0007669"/>
    <property type="project" value="TreeGrafter"/>
</dbReference>
<dbReference type="SUPFAM" id="SSF51905">
    <property type="entry name" value="FAD/NAD(P)-binding domain"/>
    <property type="match status" value="1"/>
</dbReference>
<gene>
    <name evidence="4" type="ORF">DACRYDRAFT_111019</name>
</gene>
<dbReference type="OrthoDB" id="5046242at2759"/>
<feature type="domain" description="Amine oxidase" evidence="3">
    <location>
        <begin position="53"/>
        <end position="505"/>
    </location>
</feature>
<dbReference type="AlphaFoldDB" id="M5FR06"/>
<dbReference type="InterPro" id="IPR050281">
    <property type="entry name" value="Flavin_monoamine_oxidase"/>
</dbReference>
<sequence>MTNSTSRIQSQNGTHAMPILNGATSFRETSSAGAQPANGHSDMYDVLIVGGGISGLVAARHLTCLGFSVLLLEARDRLGGRVWTRTMDERGGHPVDLGASYIHGMDANPVAKVAKDIGMELMHYVAEHGVLRDHTGSIPPNDLQIFKNTSQCIFHHLKDLSQTSSFTPPPSTPLLTPFLAPSSPLFHNLTTPISKKQSIALARSYAGWCGAPLDKVSFKWWGFEQDMQGEDALVASGYGALIEWLKKEIMRNGGHIRLGEEVVEVNCLKEKNDHVAVTTSDRSRRDNCPPNRTCSGRYALLTLPLGVLQKRPPTFIPPLPPRRLAAIRRLGSGLLNKIFVYYDTAWWTDIHSLWLLPDPSNPGNLLGDLDQPAAVHLHNLWTLQNVPCWCFFMTGYAAERVERMNDVQVAVWVESIIAQYLSPGKRAPRPKQIITTRWRSDRFALGSYSYIPVTNSGREEASPLDMIETSHCLWGKLFWAGEHTEPDEYASVHAAWNSGLREARKLEVALKSARPEV</sequence>
<dbReference type="Proteomes" id="UP000030653">
    <property type="component" value="Unassembled WGS sequence"/>
</dbReference>
<keyword evidence="5" id="KW-1185">Reference proteome</keyword>
<protein>
    <submittedName>
        <fullName evidence="4">Amine oxidase</fullName>
    </submittedName>
</protein>
<dbReference type="STRING" id="1858805.M5FR06"/>
<dbReference type="Gene3D" id="3.90.660.10">
    <property type="match status" value="1"/>
</dbReference>
<comment type="similarity">
    <text evidence="1">Belongs to the flavin monoamine oxidase family.</text>
</comment>
<dbReference type="Pfam" id="PF01593">
    <property type="entry name" value="Amino_oxidase"/>
    <property type="match status" value="1"/>
</dbReference>
<dbReference type="PANTHER" id="PTHR10742:SF386">
    <property type="entry name" value="LYSINE-SPECIFIC HISTONE DEMETHYLASE 1A"/>
    <property type="match status" value="1"/>
</dbReference>
<dbReference type="GO" id="GO:0050660">
    <property type="term" value="F:flavin adenine dinucleotide binding"/>
    <property type="evidence" value="ECO:0007669"/>
    <property type="project" value="TreeGrafter"/>
</dbReference>
<dbReference type="PANTHER" id="PTHR10742">
    <property type="entry name" value="FLAVIN MONOAMINE OXIDASE"/>
    <property type="match status" value="1"/>
</dbReference>
<dbReference type="GO" id="GO:0006338">
    <property type="term" value="P:chromatin remodeling"/>
    <property type="evidence" value="ECO:0007669"/>
    <property type="project" value="TreeGrafter"/>
</dbReference>
<dbReference type="Gene3D" id="3.50.50.60">
    <property type="entry name" value="FAD/NAD(P)-binding domain"/>
    <property type="match status" value="1"/>
</dbReference>
<dbReference type="RefSeq" id="XP_040624936.1">
    <property type="nucleotide sequence ID" value="XM_040769163.1"/>
</dbReference>
<dbReference type="OMA" id="CITGCHS"/>
<dbReference type="EMBL" id="JH795874">
    <property type="protein sequence ID" value="EJT98038.1"/>
    <property type="molecule type" value="Genomic_DNA"/>
</dbReference>
<name>M5FR06_DACPD</name>
<dbReference type="GO" id="GO:0016491">
    <property type="term" value="F:oxidoreductase activity"/>
    <property type="evidence" value="ECO:0007669"/>
    <property type="project" value="UniProtKB-KW"/>
</dbReference>
<dbReference type="InterPro" id="IPR036188">
    <property type="entry name" value="FAD/NAD-bd_sf"/>
</dbReference>
<dbReference type="InterPro" id="IPR002937">
    <property type="entry name" value="Amino_oxidase"/>
</dbReference>
<dbReference type="GeneID" id="63684225"/>
<evidence type="ECO:0000256" key="2">
    <source>
        <dbReference type="ARBA" id="ARBA00023002"/>
    </source>
</evidence>
<evidence type="ECO:0000259" key="3">
    <source>
        <dbReference type="Pfam" id="PF01593"/>
    </source>
</evidence>
<reference evidence="4 5" key="1">
    <citation type="journal article" date="2012" name="Science">
        <title>The Paleozoic origin of enzymatic lignin decomposition reconstructed from 31 fungal genomes.</title>
        <authorList>
            <person name="Floudas D."/>
            <person name="Binder M."/>
            <person name="Riley R."/>
            <person name="Barry K."/>
            <person name="Blanchette R.A."/>
            <person name="Henrissat B."/>
            <person name="Martinez A.T."/>
            <person name="Otillar R."/>
            <person name="Spatafora J.W."/>
            <person name="Yadav J.S."/>
            <person name="Aerts A."/>
            <person name="Benoit I."/>
            <person name="Boyd A."/>
            <person name="Carlson A."/>
            <person name="Copeland A."/>
            <person name="Coutinho P.M."/>
            <person name="de Vries R.P."/>
            <person name="Ferreira P."/>
            <person name="Findley K."/>
            <person name="Foster B."/>
            <person name="Gaskell J."/>
            <person name="Glotzer D."/>
            <person name="Gorecki P."/>
            <person name="Heitman J."/>
            <person name="Hesse C."/>
            <person name="Hori C."/>
            <person name="Igarashi K."/>
            <person name="Jurgens J.A."/>
            <person name="Kallen N."/>
            <person name="Kersten P."/>
            <person name="Kohler A."/>
            <person name="Kuees U."/>
            <person name="Kumar T.K.A."/>
            <person name="Kuo A."/>
            <person name="LaButti K."/>
            <person name="Larrondo L.F."/>
            <person name="Lindquist E."/>
            <person name="Ling A."/>
            <person name="Lombard V."/>
            <person name="Lucas S."/>
            <person name="Lundell T."/>
            <person name="Martin R."/>
            <person name="McLaughlin D.J."/>
            <person name="Morgenstern I."/>
            <person name="Morin E."/>
            <person name="Murat C."/>
            <person name="Nagy L.G."/>
            <person name="Nolan M."/>
            <person name="Ohm R.A."/>
            <person name="Patyshakuliyeva A."/>
            <person name="Rokas A."/>
            <person name="Ruiz-Duenas F.J."/>
            <person name="Sabat G."/>
            <person name="Salamov A."/>
            <person name="Samejima M."/>
            <person name="Schmutz J."/>
            <person name="Slot J.C."/>
            <person name="St John F."/>
            <person name="Stenlid J."/>
            <person name="Sun H."/>
            <person name="Sun S."/>
            <person name="Syed K."/>
            <person name="Tsang A."/>
            <person name="Wiebenga A."/>
            <person name="Young D."/>
            <person name="Pisabarro A."/>
            <person name="Eastwood D.C."/>
            <person name="Martin F."/>
            <person name="Cullen D."/>
            <person name="Grigoriev I.V."/>
            <person name="Hibbett D.S."/>
        </authorList>
    </citation>
    <scope>NUCLEOTIDE SEQUENCE [LARGE SCALE GENOMIC DNA]</scope>
    <source>
        <strain evidence="4 5">DJM-731 SS1</strain>
    </source>
</reference>
<evidence type="ECO:0000313" key="4">
    <source>
        <dbReference type="EMBL" id="EJT98038.1"/>
    </source>
</evidence>
<dbReference type="HOGENOM" id="CLU_004498_7_0_1"/>